<dbReference type="HOGENOM" id="CLU_2905367_0_0_1"/>
<evidence type="ECO:0000313" key="2">
    <source>
        <dbReference type="Proteomes" id="UP000022910"/>
    </source>
</evidence>
<name>A0A015JS38_RHIIW</name>
<sequence>MSTISTTSATSFVTDKVTNLFFDSVVRNQLTKLFLKKCKEKELAGLILILKVLPRSQHQLEG</sequence>
<comment type="caution">
    <text evidence="1">The sequence shown here is derived from an EMBL/GenBank/DDBJ whole genome shotgun (WGS) entry which is preliminary data.</text>
</comment>
<accession>A0A015JS38</accession>
<protein>
    <submittedName>
        <fullName evidence="1">Uncharacterized protein</fullName>
    </submittedName>
</protein>
<gene>
    <name evidence="1" type="ORF">RirG_203260</name>
</gene>
<keyword evidence="2" id="KW-1185">Reference proteome</keyword>
<dbReference type="AlphaFoldDB" id="A0A015JS38"/>
<organism evidence="1 2">
    <name type="scientific">Rhizophagus irregularis (strain DAOM 197198w)</name>
    <name type="common">Glomus intraradices</name>
    <dbReference type="NCBI Taxonomy" id="1432141"/>
    <lineage>
        <taxon>Eukaryota</taxon>
        <taxon>Fungi</taxon>
        <taxon>Fungi incertae sedis</taxon>
        <taxon>Mucoromycota</taxon>
        <taxon>Glomeromycotina</taxon>
        <taxon>Glomeromycetes</taxon>
        <taxon>Glomerales</taxon>
        <taxon>Glomeraceae</taxon>
        <taxon>Rhizophagus</taxon>
    </lineage>
</organism>
<dbReference type="Proteomes" id="UP000022910">
    <property type="component" value="Unassembled WGS sequence"/>
</dbReference>
<evidence type="ECO:0000313" key="1">
    <source>
        <dbReference type="EMBL" id="EXX57859.1"/>
    </source>
</evidence>
<proteinExistence type="predicted"/>
<dbReference type="EMBL" id="JEMT01027214">
    <property type="protein sequence ID" value="EXX57859.1"/>
    <property type="molecule type" value="Genomic_DNA"/>
</dbReference>
<reference evidence="1 2" key="1">
    <citation type="submission" date="2014-02" db="EMBL/GenBank/DDBJ databases">
        <title>Single nucleus genome sequencing reveals high similarity among nuclei of an endomycorrhizal fungus.</title>
        <authorList>
            <person name="Lin K."/>
            <person name="Geurts R."/>
            <person name="Zhang Z."/>
            <person name="Limpens E."/>
            <person name="Saunders D.G."/>
            <person name="Mu D."/>
            <person name="Pang E."/>
            <person name="Cao H."/>
            <person name="Cha H."/>
            <person name="Lin T."/>
            <person name="Zhou Q."/>
            <person name="Shang Y."/>
            <person name="Li Y."/>
            <person name="Ivanov S."/>
            <person name="Sharma T."/>
            <person name="Velzen R.V."/>
            <person name="Ruijter N.D."/>
            <person name="Aanen D.K."/>
            <person name="Win J."/>
            <person name="Kamoun S."/>
            <person name="Bisseling T."/>
            <person name="Huang S."/>
        </authorList>
    </citation>
    <scope>NUCLEOTIDE SEQUENCE [LARGE SCALE GENOMIC DNA]</scope>
    <source>
        <strain evidence="2">DAOM197198w</strain>
    </source>
</reference>